<organism evidence="1 2">
    <name type="scientific">Aphanothece sacrum FPU1</name>
    <dbReference type="NCBI Taxonomy" id="1920663"/>
    <lineage>
        <taxon>Bacteria</taxon>
        <taxon>Bacillati</taxon>
        <taxon>Cyanobacteriota</taxon>
        <taxon>Cyanophyceae</taxon>
        <taxon>Oscillatoriophycideae</taxon>
        <taxon>Chroococcales</taxon>
        <taxon>Aphanothecaceae</taxon>
        <taxon>Aphanothece</taxon>
    </lineage>
</organism>
<sequence length="59" mass="6288">MAQIKINDLSLAGSDLFSDSESYLTELSHDSGMLNISGGTGVRIDINISGTSIRIVVQF</sequence>
<dbReference type="AlphaFoldDB" id="A0A401IH86"/>
<dbReference type="RefSeq" id="WP_124970185.1">
    <property type="nucleotide sequence ID" value="NZ_BDQK01000013.1"/>
</dbReference>
<accession>A0A401IH86</accession>
<dbReference type="EMBL" id="BDQK01000013">
    <property type="protein sequence ID" value="GBF80652.1"/>
    <property type="molecule type" value="Genomic_DNA"/>
</dbReference>
<proteinExistence type="predicted"/>
<evidence type="ECO:0000313" key="1">
    <source>
        <dbReference type="EMBL" id="GBF80652.1"/>
    </source>
</evidence>
<dbReference type="Proteomes" id="UP000287247">
    <property type="component" value="Unassembled WGS sequence"/>
</dbReference>
<evidence type="ECO:0000313" key="2">
    <source>
        <dbReference type="Proteomes" id="UP000287247"/>
    </source>
</evidence>
<dbReference type="OrthoDB" id="490865at2"/>
<reference evidence="2" key="1">
    <citation type="submission" date="2017-05" db="EMBL/GenBank/DDBJ databases">
        <title>Physiological properties and genetic analysis related to exopolysaccharide production of fresh-water unicellular cyanobacterium Aphanothece sacrum, Suizenji Nori, that has been cultured as a food source in Japan.</title>
        <authorList>
            <person name="Kanesaki Y."/>
            <person name="Yoshikawa S."/>
            <person name="Ohki K."/>
        </authorList>
    </citation>
    <scope>NUCLEOTIDE SEQUENCE [LARGE SCALE GENOMIC DNA]</scope>
    <source>
        <strain evidence="2">FPU1</strain>
    </source>
</reference>
<comment type="caution">
    <text evidence="1">The sequence shown here is derived from an EMBL/GenBank/DDBJ whole genome shotgun (WGS) entry which is preliminary data.</text>
</comment>
<protein>
    <submittedName>
        <fullName evidence="1">Uncharacterized protein</fullName>
    </submittedName>
</protein>
<name>A0A401IH86_APHSA</name>
<gene>
    <name evidence="1" type="ORF">AsFPU1_2056</name>
</gene>
<keyword evidence="2" id="KW-1185">Reference proteome</keyword>